<dbReference type="EnsemblPlants" id="PGSC0003DMT400084985">
    <property type="protein sequence ID" value="PGSC0003DMT400084985"/>
    <property type="gene ID" value="PGSC0003DMG400034556"/>
</dbReference>
<dbReference type="HOGENOM" id="CLU_2642843_0_0_1"/>
<feature type="compositionally biased region" description="Polar residues" evidence="1">
    <location>
        <begin position="61"/>
        <end position="77"/>
    </location>
</feature>
<dbReference type="AlphaFoldDB" id="M1D8I2"/>
<evidence type="ECO:0000256" key="1">
    <source>
        <dbReference type="SAM" id="MobiDB-lite"/>
    </source>
</evidence>
<evidence type="ECO:0000313" key="3">
    <source>
        <dbReference type="Proteomes" id="UP000011115"/>
    </source>
</evidence>
<keyword evidence="3" id="KW-1185">Reference proteome</keyword>
<evidence type="ECO:0000313" key="2">
    <source>
        <dbReference type="EnsemblPlants" id="PGSC0003DMT400084985"/>
    </source>
</evidence>
<accession>M1D8I2</accession>
<name>M1D8I2_SOLTU</name>
<dbReference type="Proteomes" id="UP000011115">
    <property type="component" value="Unassembled WGS sequence"/>
</dbReference>
<dbReference type="Gramene" id="PGSC0003DMT400084985">
    <property type="protein sequence ID" value="PGSC0003DMT400084985"/>
    <property type="gene ID" value="PGSC0003DMG400034556"/>
</dbReference>
<reference evidence="3" key="1">
    <citation type="journal article" date="2011" name="Nature">
        <title>Genome sequence and analysis of the tuber crop potato.</title>
        <authorList>
            <consortium name="The Potato Genome Sequencing Consortium"/>
        </authorList>
    </citation>
    <scope>NUCLEOTIDE SEQUENCE [LARGE SCALE GENOMIC DNA]</scope>
    <source>
        <strain evidence="3">cv. DM1-3 516 R44</strain>
    </source>
</reference>
<sequence length="77" mass="8077">MDVYVILSQTFEDSEGLGFEEVAQPQEPVVDDTFVNVGEELGEDLSRTSSSVGEDLDRTSTSDGADLDGTSSATAAS</sequence>
<proteinExistence type="predicted"/>
<dbReference type="InParanoid" id="M1D8I2"/>
<reference evidence="2" key="2">
    <citation type="submission" date="2015-06" db="UniProtKB">
        <authorList>
            <consortium name="EnsemblPlants"/>
        </authorList>
    </citation>
    <scope>IDENTIFICATION</scope>
    <source>
        <strain evidence="2">DM1-3 516 R44</strain>
    </source>
</reference>
<organism evidence="2 3">
    <name type="scientific">Solanum tuberosum</name>
    <name type="common">Potato</name>
    <dbReference type="NCBI Taxonomy" id="4113"/>
    <lineage>
        <taxon>Eukaryota</taxon>
        <taxon>Viridiplantae</taxon>
        <taxon>Streptophyta</taxon>
        <taxon>Embryophyta</taxon>
        <taxon>Tracheophyta</taxon>
        <taxon>Spermatophyta</taxon>
        <taxon>Magnoliopsida</taxon>
        <taxon>eudicotyledons</taxon>
        <taxon>Gunneridae</taxon>
        <taxon>Pentapetalae</taxon>
        <taxon>asterids</taxon>
        <taxon>lamiids</taxon>
        <taxon>Solanales</taxon>
        <taxon>Solanaceae</taxon>
        <taxon>Solanoideae</taxon>
        <taxon>Solaneae</taxon>
        <taxon>Solanum</taxon>
    </lineage>
</organism>
<feature type="region of interest" description="Disordered" evidence="1">
    <location>
        <begin position="39"/>
        <end position="77"/>
    </location>
</feature>
<protein>
    <submittedName>
        <fullName evidence="2">Uncharacterized protein</fullName>
    </submittedName>
</protein>
<dbReference type="PaxDb" id="4113-PGSC0003DMT400084985"/>